<dbReference type="RefSeq" id="WP_123859792.1">
    <property type="nucleotide sequence ID" value="NZ_CP033923.1"/>
</dbReference>
<dbReference type="KEGG" id="cnk:EG343_22125"/>
<dbReference type="SUPFAM" id="SSF48452">
    <property type="entry name" value="TPR-like"/>
    <property type="match status" value="1"/>
</dbReference>
<dbReference type="Proteomes" id="UP000278288">
    <property type="component" value="Chromosome"/>
</dbReference>
<evidence type="ECO:0008006" key="3">
    <source>
        <dbReference type="Google" id="ProtNLM"/>
    </source>
</evidence>
<protein>
    <recommendedName>
        <fullName evidence="3">Tetratricopeptide repeat protein</fullName>
    </recommendedName>
</protein>
<dbReference type="Gene3D" id="1.25.40.10">
    <property type="entry name" value="Tetratricopeptide repeat domain"/>
    <property type="match status" value="1"/>
</dbReference>
<gene>
    <name evidence="1" type="ORF">EG343_22125</name>
</gene>
<sequence>MIKPILFLAVMTQFVFCKQADNNPIKNDNLSSKKEVENHQPLKDTVRGDFNKDNKVDYLQILDKSPEEKQVKIFLQGANNKFSETKSFMVNNDDFTEVEDPVNNLFISSIKPGEIIVGASCCGNFKTTETHYYKFIKDNWYLYKTSISTVDDDFIPNITMDMNNLSNSIDNKTANNNDIYNKDIKESKENSLSNFSKSLVLLKSASKTNALNKQNTIDIETIAEWLYFNPLNENNLNDYNDIAYYNAYTKDGNLSSIFLLKEIIEKYPNRVVAYLNLGDSYWTFDNKEKAKEAYLKYIDLMKSQKKDTSKIPQRVYDRTK</sequence>
<organism evidence="1 2">
    <name type="scientific">Chryseobacterium nakagawai</name>
    <dbReference type="NCBI Taxonomy" id="1241982"/>
    <lineage>
        <taxon>Bacteria</taxon>
        <taxon>Pseudomonadati</taxon>
        <taxon>Bacteroidota</taxon>
        <taxon>Flavobacteriia</taxon>
        <taxon>Flavobacteriales</taxon>
        <taxon>Weeksellaceae</taxon>
        <taxon>Chryseobacterium group</taxon>
        <taxon>Chryseobacterium</taxon>
    </lineage>
</organism>
<keyword evidence="2" id="KW-1185">Reference proteome</keyword>
<dbReference type="InterPro" id="IPR011990">
    <property type="entry name" value="TPR-like_helical_dom_sf"/>
</dbReference>
<dbReference type="EMBL" id="CP033923">
    <property type="protein sequence ID" value="AZA93107.1"/>
    <property type="molecule type" value="Genomic_DNA"/>
</dbReference>
<accession>A0AAD1DS35</accession>
<dbReference type="AlphaFoldDB" id="A0AAD1DS35"/>
<evidence type="ECO:0000313" key="1">
    <source>
        <dbReference type="EMBL" id="AZA93107.1"/>
    </source>
</evidence>
<reference evidence="1 2" key="1">
    <citation type="submission" date="2018-11" db="EMBL/GenBank/DDBJ databases">
        <title>Proposal to divide the Flavobacteriaceae and reorganize its genera based on Amino Acid Identity values calculated from whole genome sequences.</title>
        <authorList>
            <person name="Nicholson A.C."/>
            <person name="Gulvik C.A."/>
            <person name="Whitney A.M."/>
            <person name="Humrighouse B.W."/>
            <person name="Bell M."/>
            <person name="Holmes B."/>
            <person name="Steigerwalt A.G."/>
            <person name="Villarma A."/>
            <person name="Sheth M."/>
            <person name="Batra D."/>
            <person name="Pryor J."/>
            <person name="Bernardet J.-F."/>
            <person name="Hugo C."/>
            <person name="Kampfer P."/>
            <person name="Newman J."/>
            <person name="McQuiston J.R."/>
        </authorList>
    </citation>
    <scope>NUCLEOTIDE SEQUENCE [LARGE SCALE GENOMIC DNA]</scope>
    <source>
        <strain evidence="1 2">G0041</strain>
    </source>
</reference>
<proteinExistence type="predicted"/>
<evidence type="ECO:0000313" key="2">
    <source>
        <dbReference type="Proteomes" id="UP000278288"/>
    </source>
</evidence>
<name>A0AAD1DS35_CHRNA</name>